<proteinExistence type="predicted"/>
<dbReference type="EMBL" id="JAUIZM010000005">
    <property type="protein sequence ID" value="KAK1382256.1"/>
    <property type="molecule type" value="Genomic_DNA"/>
</dbReference>
<dbReference type="PANTHER" id="PTHR31071:SF39">
    <property type="entry name" value="PROTEIN BRANCHLESS TRICHOME"/>
    <property type="match status" value="1"/>
</dbReference>
<keyword evidence="3" id="KW-1185">Reference proteome</keyword>
<organism evidence="2 3">
    <name type="scientific">Heracleum sosnowskyi</name>
    <dbReference type="NCBI Taxonomy" id="360622"/>
    <lineage>
        <taxon>Eukaryota</taxon>
        <taxon>Viridiplantae</taxon>
        <taxon>Streptophyta</taxon>
        <taxon>Embryophyta</taxon>
        <taxon>Tracheophyta</taxon>
        <taxon>Spermatophyta</taxon>
        <taxon>Magnoliopsida</taxon>
        <taxon>eudicotyledons</taxon>
        <taxon>Gunneridae</taxon>
        <taxon>Pentapetalae</taxon>
        <taxon>asterids</taxon>
        <taxon>campanulids</taxon>
        <taxon>Apiales</taxon>
        <taxon>Apiaceae</taxon>
        <taxon>Apioideae</taxon>
        <taxon>apioid superclade</taxon>
        <taxon>Tordylieae</taxon>
        <taxon>Tordyliinae</taxon>
        <taxon>Heracleum</taxon>
    </lineage>
</organism>
<feature type="coiled-coil region" evidence="1">
    <location>
        <begin position="76"/>
        <end position="159"/>
    </location>
</feature>
<gene>
    <name evidence="2" type="ORF">POM88_019991</name>
</gene>
<reference evidence="2" key="2">
    <citation type="submission" date="2023-05" db="EMBL/GenBank/DDBJ databases">
        <authorList>
            <person name="Schelkunov M.I."/>
        </authorList>
    </citation>
    <scope>NUCLEOTIDE SEQUENCE</scope>
    <source>
        <strain evidence="2">Hsosn_3</strain>
        <tissue evidence="2">Leaf</tissue>
    </source>
</reference>
<protein>
    <submittedName>
        <fullName evidence="2">Branchless trichome</fullName>
    </submittedName>
</protein>
<evidence type="ECO:0000313" key="2">
    <source>
        <dbReference type="EMBL" id="KAK1382256.1"/>
    </source>
</evidence>
<dbReference type="InterPro" id="IPR043424">
    <property type="entry name" value="BLT-like"/>
</dbReference>
<evidence type="ECO:0000313" key="3">
    <source>
        <dbReference type="Proteomes" id="UP001237642"/>
    </source>
</evidence>
<reference evidence="2" key="1">
    <citation type="submission" date="2023-02" db="EMBL/GenBank/DDBJ databases">
        <title>Genome of toxic invasive species Heracleum sosnowskyi carries increased number of genes despite the absence of recent whole-genome duplications.</title>
        <authorList>
            <person name="Schelkunov M."/>
            <person name="Shtratnikova V."/>
            <person name="Makarenko M."/>
            <person name="Klepikova A."/>
            <person name="Omelchenko D."/>
            <person name="Novikova G."/>
            <person name="Obukhova E."/>
            <person name="Bogdanov V."/>
            <person name="Penin A."/>
            <person name="Logacheva M."/>
        </authorList>
    </citation>
    <scope>NUCLEOTIDE SEQUENCE</scope>
    <source>
        <strain evidence="2">Hsosn_3</strain>
        <tissue evidence="2">Leaf</tissue>
    </source>
</reference>
<dbReference type="PANTHER" id="PTHR31071">
    <property type="entry name" value="GB|AAF24581.1"/>
    <property type="match status" value="1"/>
</dbReference>
<evidence type="ECO:0000256" key="1">
    <source>
        <dbReference type="SAM" id="Coils"/>
    </source>
</evidence>
<accession>A0AAD8IBZ5</accession>
<keyword evidence="1" id="KW-0175">Coiled coil</keyword>
<comment type="caution">
    <text evidence="2">The sequence shown here is derived from an EMBL/GenBank/DDBJ whole genome shotgun (WGS) entry which is preliminary data.</text>
</comment>
<sequence length="319" mass="37222">MMMIRSKENLSDELSTSPTWKLYENPYYSSPLQQHKHQQEKQIEAHIHKPSNTHRITLPISTRKIASAFWDLTFIKPFMESELDVARAQIRELKANVERERKARKKLESINKRLVKELSEEKKGREEAERVCSEVCKEISLNKEEISRAKREMQEERKMLHVSEVLREERVQMKLAEAKFLLEEKFLELEAIKRLQTDSPSRSQPKYEQDDGHQITEVTHTFYGESTSQCTAKDTLVSDCEKSGESETVQWVQRRASSVEAENPHIKRGIRGFVEFPKVVRAIGSKSRHIGTKLECQKSQLMILLKQKSIIRSNNLIMS</sequence>
<dbReference type="Proteomes" id="UP001237642">
    <property type="component" value="Unassembled WGS sequence"/>
</dbReference>
<dbReference type="AlphaFoldDB" id="A0AAD8IBZ5"/>
<name>A0AAD8IBZ5_9APIA</name>